<dbReference type="GO" id="GO:0015941">
    <property type="term" value="P:pantothenate catabolic process"/>
    <property type="evidence" value="ECO:0007669"/>
    <property type="project" value="InterPro"/>
</dbReference>
<comment type="cofactor">
    <cofactor evidence="3">
        <name>FMN</name>
        <dbReference type="ChEBI" id="CHEBI:58210"/>
    </cofactor>
    <text evidence="3">Binds 1 FMN per subunit.</text>
</comment>
<accession>A0A2T2WEX7</accession>
<feature type="binding site" evidence="3">
    <location>
        <position position="283"/>
    </location>
    <ligand>
        <name>CTP</name>
        <dbReference type="ChEBI" id="CHEBI:37563"/>
    </ligand>
</feature>
<dbReference type="NCBIfam" id="TIGR00521">
    <property type="entry name" value="coaBC_dfp"/>
    <property type="match status" value="1"/>
</dbReference>
<feature type="domain" description="DNA/pantothenate metabolism flavoprotein C-terminal" evidence="6">
    <location>
        <begin position="180"/>
        <end position="387"/>
    </location>
</feature>
<dbReference type="EC" id="6.3.2.5" evidence="3"/>
<dbReference type="EC" id="4.1.1.36" evidence="3"/>
<dbReference type="PANTHER" id="PTHR14359">
    <property type="entry name" value="HOMO-OLIGOMERIC FLAVIN CONTAINING CYS DECARBOXYLASE FAMILY"/>
    <property type="match status" value="1"/>
</dbReference>
<dbReference type="SUPFAM" id="SSF102645">
    <property type="entry name" value="CoaB-like"/>
    <property type="match status" value="1"/>
</dbReference>
<evidence type="ECO:0000259" key="5">
    <source>
        <dbReference type="Pfam" id="PF02441"/>
    </source>
</evidence>
<feature type="region of interest" description="Phosphopantothenate--cysteine ligase" evidence="3">
    <location>
        <begin position="184"/>
        <end position="393"/>
    </location>
</feature>
<feature type="binding site" evidence="3">
    <location>
        <position position="332"/>
    </location>
    <ligand>
        <name>CTP</name>
        <dbReference type="ChEBI" id="CHEBI:37563"/>
    </ligand>
</feature>
<comment type="similarity">
    <text evidence="3 4">In the C-terminal section; belongs to the PPC synthetase family.</text>
</comment>
<dbReference type="InterPro" id="IPR035929">
    <property type="entry name" value="CoaB-like_sf"/>
</dbReference>
<keyword evidence="2 3" id="KW-0456">Lyase</keyword>
<dbReference type="SUPFAM" id="SSF52507">
    <property type="entry name" value="Homo-oligomeric flavin-containing Cys decarboxylases, HFCD"/>
    <property type="match status" value="1"/>
</dbReference>
<feature type="binding site" evidence="3">
    <location>
        <begin position="299"/>
        <end position="302"/>
    </location>
    <ligand>
        <name>CTP</name>
        <dbReference type="ChEBI" id="CHEBI:37563"/>
    </ligand>
</feature>
<dbReference type="GO" id="GO:0046872">
    <property type="term" value="F:metal ion binding"/>
    <property type="evidence" value="ECO:0007669"/>
    <property type="project" value="UniProtKB-KW"/>
</dbReference>
<dbReference type="UniPathway" id="UPA00241">
    <property type="reaction ID" value="UER00353"/>
</dbReference>
<comment type="catalytic activity">
    <reaction evidence="3 4">
        <text>N-[(R)-4-phosphopantothenoyl]-L-cysteine + H(+) = (R)-4'-phosphopantetheine + CO2</text>
        <dbReference type="Rhea" id="RHEA:16793"/>
        <dbReference type="ChEBI" id="CHEBI:15378"/>
        <dbReference type="ChEBI" id="CHEBI:16526"/>
        <dbReference type="ChEBI" id="CHEBI:59458"/>
        <dbReference type="ChEBI" id="CHEBI:61723"/>
        <dbReference type="EC" id="4.1.1.36"/>
    </reaction>
</comment>
<feature type="domain" description="Flavoprotein" evidence="5">
    <location>
        <begin position="1"/>
        <end position="168"/>
    </location>
</feature>
<comment type="pathway">
    <text evidence="3 4">Cofactor biosynthesis; coenzyme A biosynthesis; CoA from (R)-pantothenate: step 2/5.</text>
</comment>
<dbReference type="GO" id="GO:0071513">
    <property type="term" value="C:phosphopantothenoylcysteine decarboxylase complex"/>
    <property type="evidence" value="ECO:0007669"/>
    <property type="project" value="TreeGrafter"/>
</dbReference>
<evidence type="ECO:0000256" key="1">
    <source>
        <dbReference type="ARBA" id="ARBA00022793"/>
    </source>
</evidence>
<protein>
    <recommendedName>
        <fullName evidence="3">Coenzyme A biosynthesis bifunctional protein CoaBC</fullName>
    </recommendedName>
    <alternativeName>
        <fullName evidence="3">DNA/pantothenate metabolism flavoprotein</fullName>
    </alternativeName>
    <alternativeName>
        <fullName evidence="3">Phosphopantothenoylcysteine synthetase/decarboxylase</fullName>
        <shortName evidence="3">PPCS-PPCDC</shortName>
    </alternativeName>
    <domain>
        <recommendedName>
            <fullName evidence="3">Phosphopantothenoylcysteine decarboxylase</fullName>
            <shortName evidence="3">PPC decarboxylase</shortName>
            <shortName evidence="3">PPC-DC</shortName>
            <ecNumber evidence="3">4.1.1.36</ecNumber>
        </recommendedName>
        <alternativeName>
            <fullName evidence="3">CoaC</fullName>
        </alternativeName>
    </domain>
    <domain>
        <recommendedName>
            <fullName evidence="3">Phosphopantothenate--cysteine ligase</fullName>
            <ecNumber evidence="3">6.3.2.5</ecNumber>
        </recommendedName>
        <alternativeName>
            <fullName evidence="3">CoaB</fullName>
        </alternativeName>
        <alternativeName>
            <fullName evidence="3">Phosphopantothenoylcysteine synthetase</fullName>
            <shortName evidence="3">PPC synthetase</shortName>
            <shortName evidence="3">PPC-S</shortName>
        </alternativeName>
    </domain>
</protein>
<dbReference type="Gene3D" id="3.40.50.1950">
    <property type="entry name" value="Flavin prenyltransferase-like"/>
    <property type="match status" value="1"/>
</dbReference>
<keyword evidence="3 4" id="KW-0285">Flavoprotein</keyword>
<dbReference type="InterPro" id="IPR036551">
    <property type="entry name" value="Flavin_trans-like"/>
</dbReference>
<keyword evidence="1 3" id="KW-0210">Decarboxylase</keyword>
<dbReference type="GO" id="GO:0004633">
    <property type="term" value="F:phosphopantothenoylcysteine decarboxylase activity"/>
    <property type="evidence" value="ECO:0007669"/>
    <property type="project" value="UniProtKB-UniRule"/>
</dbReference>
<evidence type="ECO:0000256" key="3">
    <source>
        <dbReference type="HAMAP-Rule" id="MF_02225"/>
    </source>
</evidence>
<dbReference type="PANTHER" id="PTHR14359:SF6">
    <property type="entry name" value="PHOSPHOPANTOTHENOYLCYSTEINE DECARBOXYLASE"/>
    <property type="match status" value="1"/>
</dbReference>
<comment type="caution">
    <text evidence="3">Lacks conserved residue(s) required for the propagation of feature annotation.</text>
</comment>
<organism evidence="7 8">
    <name type="scientific">Sulfobacillus acidophilus</name>
    <dbReference type="NCBI Taxonomy" id="53633"/>
    <lineage>
        <taxon>Bacteria</taxon>
        <taxon>Bacillati</taxon>
        <taxon>Bacillota</taxon>
        <taxon>Clostridia</taxon>
        <taxon>Eubacteriales</taxon>
        <taxon>Clostridiales Family XVII. Incertae Sedis</taxon>
        <taxon>Sulfobacillus</taxon>
    </lineage>
</organism>
<feature type="binding site" evidence="3">
    <location>
        <position position="318"/>
    </location>
    <ligand>
        <name>CTP</name>
        <dbReference type="ChEBI" id="CHEBI:37563"/>
    </ligand>
</feature>
<keyword evidence="3 4" id="KW-0436">Ligase</keyword>
<comment type="similarity">
    <text evidence="3 4">In the N-terminal section; belongs to the HFCD (homo-oligomeric flavin containing Cys decarboxylase) superfamily.</text>
</comment>
<evidence type="ECO:0000259" key="6">
    <source>
        <dbReference type="Pfam" id="PF04127"/>
    </source>
</evidence>
<dbReference type="AlphaFoldDB" id="A0A2T2WEX7"/>
<evidence type="ECO:0000256" key="4">
    <source>
        <dbReference type="RuleBase" id="RU364078"/>
    </source>
</evidence>
<evidence type="ECO:0000313" key="7">
    <source>
        <dbReference type="EMBL" id="PSR20797.1"/>
    </source>
</evidence>
<keyword evidence="3" id="KW-0479">Metal-binding</keyword>
<keyword evidence="3" id="KW-0511">Multifunctional enzyme</keyword>
<dbReference type="Pfam" id="PF04127">
    <property type="entry name" value="DFP"/>
    <property type="match status" value="1"/>
</dbReference>
<comment type="catalytic activity">
    <reaction evidence="3 4">
        <text>(R)-4'-phosphopantothenate + L-cysteine + CTP = N-[(R)-4-phosphopantothenoyl]-L-cysteine + CMP + diphosphate + H(+)</text>
        <dbReference type="Rhea" id="RHEA:19397"/>
        <dbReference type="ChEBI" id="CHEBI:10986"/>
        <dbReference type="ChEBI" id="CHEBI:15378"/>
        <dbReference type="ChEBI" id="CHEBI:33019"/>
        <dbReference type="ChEBI" id="CHEBI:35235"/>
        <dbReference type="ChEBI" id="CHEBI:37563"/>
        <dbReference type="ChEBI" id="CHEBI:59458"/>
        <dbReference type="ChEBI" id="CHEBI:60377"/>
        <dbReference type="EC" id="6.3.2.5"/>
    </reaction>
</comment>
<dbReference type="EMBL" id="PXYV01000050">
    <property type="protein sequence ID" value="PSR20797.1"/>
    <property type="molecule type" value="Genomic_DNA"/>
</dbReference>
<comment type="function">
    <text evidence="4">Catalyzes two steps in the biosynthesis of coenzyme A. In the first step cysteine is conjugated to 4'-phosphopantothenate to form 4-phosphopantothenoylcysteine, in the latter compound is decarboxylated to form 4'-phosphopantotheine.</text>
</comment>
<feature type="binding site" evidence="3">
    <location>
        <position position="273"/>
    </location>
    <ligand>
        <name>CTP</name>
        <dbReference type="ChEBI" id="CHEBI:37563"/>
    </ligand>
</feature>
<dbReference type="Pfam" id="PF02441">
    <property type="entry name" value="Flavoprotein"/>
    <property type="match status" value="1"/>
</dbReference>
<gene>
    <name evidence="3 7" type="primary">coaBC</name>
    <name evidence="7" type="ORF">C7B45_13340</name>
</gene>
<dbReference type="GO" id="GO:0010181">
    <property type="term" value="F:FMN binding"/>
    <property type="evidence" value="ECO:0007669"/>
    <property type="project" value="UniProtKB-UniRule"/>
</dbReference>
<sequence length="393" mass="42130">MRIVVGVAGGIAAYKTCELVSRLVQAGHEVRVIMTSAATAFVGPLTFEALSGHPVSTQATDVSEGPLSHITLAHWAEAMVVAPATAGLIARFATGRAEDMLSLVYLGFRGPVLVAPAMEPDMWTHPRTEMNVGILRSDGVHIVGPREGRMASGREGIGRMAEPWELMEALEDVITPQDLAHVRMVVTAGSTWEHFDPVRLLTNPSTGLMGVLIANAAARRGAHVHLITGPAVQVPVHHLVTRSTVTSAVEMLQAVEKVMEAADVFVGAAAVSDFRPVESLTHKMHKESLPLTWKMQTNPDIIAMVAQKYHGHKLIVGFAAETQAPVEQAALKLRKKGLDAIVANLVGHQEGFGSGQHHSWLVTAQGAHPIPGDDKACTANVLLDWIERKLKES</sequence>
<dbReference type="HAMAP" id="MF_02225">
    <property type="entry name" value="CoaBC"/>
    <property type="match status" value="1"/>
</dbReference>
<keyword evidence="3" id="KW-0460">Magnesium</keyword>
<comment type="cofactor">
    <cofactor evidence="3">
        <name>Mg(2+)</name>
        <dbReference type="ChEBI" id="CHEBI:18420"/>
    </cofactor>
</comment>
<feature type="region of interest" description="Phosphopantothenoylcysteine decarboxylase" evidence="3">
    <location>
        <begin position="1"/>
        <end position="183"/>
    </location>
</feature>
<comment type="pathway">
    <text evidence="3 4">Cofactor biosynthesis; coenzyme A biosynthesis; CoA from (R)-pantothenate: step 3/5.</text>
</comment>
<reference evidence="7 8" key="1">
    <citation type="journal article" date="2014" name="BMC Genomics">
        <title>Comparison of environmental and isolate Sulfobacillus genomes reveals diverse carbon, sulfur, nitrogen, and hydrogen metabolisms.</title>
        <authorList>
            <person name="Justice N.B."/>
            <person name="Norman A."/>
            <person name="Brown C.T."/>
            <person name="Singh A."/>
            <person name="Thomas B.C."/>
            <person name="Banfield J.F."/>
        </authorList>
    </citation>
    <scope>NUCLEOTIDE SEQUENCE [LARGE SCALE GENOMIC DNA]</scope>
    <source>
        <strain evidence="7">AMDSBA3</strain>
    </source>
</reference>
<evidence type="ECO:0000313" key="8">
    <source>
        <dbReference type="Proteomes" id="UP000241848"/>
    </source>
</evidence>
<name>A0A2T2WEX7_9FIRM</name>
<evidence type="ECO:0000256" key="2">
    <source>
        <dbReference type="ARBA" id="ARBA00023239"/>
    </source>
</evidence>
<dbReference type="InterPro" id="IPR007085">
    <property type="entry name" value="DNA/pantothenate-metab_flavo_C"/>
</dbReference>
<dbReference type="InterPro" id="IPR005252">
    <property type="entry name" value="CoaBC"/>
</dbReference>
<dbReference type="Proteomes" id="UP000241848">
    <property type="component" value="Unassembled WGS sequence"/>
</dbReference>
<comment type="caution">
    <text evidence="7">The sequence shown here is derived from an EMBL/GenBank/DDBJ whole genome shotgun (WGS) entry which is preliminary data.</text>
</comment>
<dbReference type="Gene3D" id="3.40.50.10300">
    <property type="entry name" value="CoaB-like"/>
    <property type="match status" value="1"/>
</dbReference>
<feature type="binding site" evidence="3">
    <location>
        <position position="336"/>
    </location>
    <ligand>
        <name>CTP</name>
        <dbReference type="ChEBI" id="CHEBI:37563"/>
    </ligand>
</feature>
<dbReference type="GO" id="GO:0015937">
    <property type="term" value="P:coenzyme A biosynthetic process"/>
    <property type="evidence" value="ECO:0007669"/>
    <property type="project" value="UniProtKB-UniRule"/>
</dbReference>
<dbReference type="InterPro" id="IPR003382">
    <property type="entry name" value="Flavoprotein"/>
</dbReference>
<keyword evidence="3 4" id="KW-0288">FMN</keyword>
<proteinExistence type="inferred from homology"/>
<dbReference type="GO" id="GO:0004632">
    <property type="term" value="F:phosphopantothenate--cysteine ligase activity"/>
    <property type="evidence" value="ECO:0007669"/>
    <property type="project" value="UniProtKB-UniRule"/>
</dbReference>
<comment type="function">
    <text evidence="3">Catalyzes two sequential steps in the biosynthesis of coenzyme A. In the first step cysteine is conjugated to 4'-phosphopantothenate to form 4-phosphopantothenoylcysteine. In the second step the latter compound is decarboxylated to form 4'-phosphopantotheine.</text>
</comment>